<dbReference type="AlphaFoldDB" id="A0A0F9FTX6"/>
<protein>
    <submittedName>
        <fullName evidence="1">Uncharacterized protein</fullName>
    </submittedName>
</protein>
<name>A0A0F9FTX6_9ZZZZ</name>
<dbReference type="EMBL" id="LAZR01022478">
    <property type="protein sequence ID" value="KKL81736.1"/>
    <property type="molecule type" value="Genomic_DNA"/>
</dbReference>
<sequence length="51" mass="6333">MNRLIRSENQRAEWKAVHMGNDKPDAEGKRLIRRKSRRTWRIGMWREWGLR</sequence>
<evidence type="ECO:0000313" key="1">
    <source>
        <dbReference type="EMBL" id="KKL81736.1"/>
    </source>
</evidence>
<proteinExistence type="predicted"/>
<reference evidence="1" key="1">
    <citation type="journal article" date="2015" name="Nature">
        <title>Complex archaea that bridge the gap between prokaryotes and eukaryotes.</title>
        <authorList>
            <person name="Spang A."/>
            <person name="Saw J.H."/>
            <person name="Jorgensen S.L."/>
            <person name="Zaremba-Niedzwiedzka K."/>
            <person name="Martijn J."/>
            <person name="Lind A.E."/>
            <person name="van Eijk R."/>
            <person name="Schleper C."/>
            <person name="Guy L."/>
            <person name="Ettema T.J."/>
        </authorList>
    </citation>
    <scope>NUCLEOTIDE SEQUENCE</scope>
</reference>
<organism evidence="1">
    <name type="scientific">marine sediment metagenome</name>
    <dbReference type="NCBI Taxonomy" id="412755"/>
    <lineage>
        <taxon>unclassified sequences</taxon>
        <taxon>metagenomes</taxon>
        <taxon>ecological metagenomes</taxon>
    </lineage>
</organism>
<gene>
    <name evidence="1" type="ORF">LCGC14_1991830</name>
</gene>
<accession>A0A0F9FTX6</accession>
<comment type="caution">
    <text evidence="1">The sequence shown here is derived from an EMBL/GenBank/DDBJ whole genome shotgun (WGS) entry which is preliminary data.</text>
</comment>